<dbReference type="Proteomes" id="UP000178419">
    <property type="component" value="Unassembled WGS sequence"/>
</dbReference>
<accession>A0A1F7Y1X9</accession>
<evidence type="ECO:0000259" key="2">
    <source>
        <dbReference type="Pfam" id="PF00753"/>
    </source>
</evidence>
<proteinExistence type="predicted"/>
<dbReference type="AlphaFoldDB" id="A0A1F7Y1X9"/>
<dbReference type="Gene3D" id="3.60.15.10">
    <property type="entry name" value="Ribonuclease Z/Hydroxyacylglutathione hydrolase-like"/>
    <property type="match status" value="1"/>
</dbReference>
<dbReference type="InterPro" id="IPR035681">
    <property type="entry name" value="ComA-like_MBL"/>
</dbReference>
<reference evidence="3 4" key="1">
    <citation type="journal article" date="2016" name="Nat. Commun.">
        <title>Thousands of microbial genomes shed light on interconnected biogeochemical processes in an aquifer system.</title>
        <authorList>
            <person name="Anantharaman K."/>
            <person name="Brown C.T."/>
            <person name="Hug L.A."/>
            <person name="Sharon I."/>
            <person name="Castelle C.J."/>
            <person name="Probst A.J."/>
            <person name="Thomas B.C."/>
            <person name="Singh A."/>
            <person name="Wilkins M.J."/>
            <person name="Karaoz U."/>
            <person name="Brodie E.L."/>
            <person name="Williams K.H."/>
            <person name="Hubbard S.S."/>
            <person name="Banfield J.F."/>
        </authorList>
    </citation>
    <scope>NUCLEOTIDE SEQUENCE [LARGE SCALE GENOMIC DNA]</scope>
</reference>
<feature type="domain" description="Metallo-beta-lactamase" evidence="2">
    <location>
        <begin position="37"/>
        <end position="261"/>
    </location>
</feature>
<sequence length="306" mass="34165">MPVYWRYVLFLLTLVAVTVWLAVIFYPSGKFRIIACDVGQGDAILATYRKTQVLVDGGPSRRVIDCLSRHIPFWDRNLEVVLLTHPQKDHYMGLIEVFERYDVQLFITTGLDSSAQEYEVLKSLVTGKGVRVVNPESGMKIGYDLIYLDILHPSKEFLAKNLTSEVAELTPPRWNEQNNVLGAFTSKKDPNDFSIVSILSFGEFDALLTGDIGPDVTGDILKKGLIKDVDYLKVPHHGSKNGLTKELLDLSAPEIAVISSGRGNSYGHPHEETLNMLSSYGLRVLRTDEAGDIVVESDGKKIWLQN</sequence>
<evidence type="ECO:0000256" key="1">
    <source>
        <dbReference type="SAM" id="Phobius"/>
    </source>
</evidence>
<organism evidence="3 4">
    <name type="scientific">Candidatus Woesebacteria bacterium RIFCSPHIGHO2_01_FULL_38_9</name>
    <dbReference type="NCBI Taxonomy" id="1802492"/>
    <lineage>
        <taxon>Bacteria</taxon>
        <taxon>Candidatus Woeseibacteriota</taxon>
    </lineage>
</organism>
<name>A0A1F7Y1X9_9BACT</name>
<keyword evidence="1" id="KW-0812">Transmembrane</keyword>
<dbReference type="Pfam" id="PF00753">
    <property type="entry name" value="Lactamase_B"/>
    <property type="match status" value="1"/>
</dbReference>
<dbReference type="EMBL" id="MGGE01000020">
    <property type="protein sequence ID" value="OGM21324.1"/>
    <property type="molecule type" value="Genomic_DNA"/>
</dbReference>
<keyword evidence="1" id="KW-0472">Membrane</keyword>
<gene>
    <name evidence="3" type="ORF">A2714_00585</name>
</gene>
<feature type="transmembrane region" description="Helical" evidence="1">
    <location>
        <begin position="7"/>
        <end position="26"/>
    </location>
</feature>
<dbReference type="InterPro" id="IPR001279">
    <property type="entry name" value="Metallo-B-lactamas"/>
</dbReference>
<evidence type="ECO:0000313" key="3">
    <source>
        <dbReference type="EMBL" id="OGM21324.1"/>
    </source>
</evidence>
<comment type="caution">
    <text evidence="3">The sequence shown here is derived from an EMBL/GenBank/DDBJ whole genome shotgun (WGS) entry which is preliminary data.</text>
</comment>
<dbReference type="PANTHER" id="PTHR30619:SF1">
    <property type="entry name" value="RECOMBINATION PROTEIN 2"/>
    <property type="match status" value="1"/>
</dbReference>
<protein>
    <recommendedName>
        <fullName evidence="2">Metallo-beta-lactamase domain-containing protein</fullName>
    </recommendedName>
</protein>
<dbReference type="CDD" id="cd07731">
    <property type="entry name" value="ComA-like_MBL-fold"/>
    <property type="match status" value="1"/>
</dbReference>
<evidence type="ECO:0000313" key="4">
    <source>
        <dbReference type="Proteomes" id="UP000178419"/>
    </source>
</evidence>
<dbReference type="InterPro" id="IPR052159">
    <property type="entry name" value="Competence_DNA_uptake"/>
</dbReference>
<keyword evidence="1" id="KW-1133">Transmembrane helix</keyword>
<dbReference type="InterPro" id="IPR036866">
    <property type="entry name" value="RibonucZ/Hydroxyglut_hydro"/>
</dbReference>
<dbReference type="SUPFAM" id="SSF56281">
    <property type="entry name" value="Metallo-hydrolase/oxidoreductase"/>
    <property type="match status" value="1"/>
</dbReference>
<dbReference type="PANTHER" id="PTHR30619">
    <property type="entry name" value="DNA INTERNALIZATION/COMPETENCE PROTEIN COMEC/REC2"/>
    <property type="match status" value="1"/>
</dbReference>